<accession>A0ABU6T990</accession>
<protein>
    <submittedName>
        <fullName evidence="1">Uncharacterized protein</fullName>
    </submittedName>
</protein>
<dbReference type="Proteomes" id="UP001341840">
    <property type="component" value="Unassembled WGS sequence"/>
</dbReference>
<sequence length="185" mass="21390">MLVREILRNRFLLHLPYLWTSMRKQDYLRYIEELRRRPELSPLRSRQASVSDSPRSQLIDSLPVITLRAMISLEFGNRHCRENPKYEKFRNRGLPFKDELTILFKDVMGDGKFVLAPSSGILPNGIEDGDGYRPYFEEGHVDLEEGSGDSEKGICVSVGVDTEFQHINLSSSHENSNEFNTLRML</sequence>
<gene>
    <name evidence="1" type="ORF">PIB30_021748</name>
</gene>
<evidence type="ECO:0000313" key="1">
    <source>
        <dbReference type="EMBL" id="MED6145094.1"/>
    </source>
</evidence>
<dbReference type="EMBL" id="JASCZI010090693">
    <property type="protein sequence ID" value="MED6145094.1"/>
    <property type="molecule type" value="Genomic_DNA"/>
</dbReference>
<name>A0ABU6T990_9FABA</name>
<proteinExistence type="predicted"/>
<reference evidence="1 2" key="1">
    <citation type="journal article" date="2023" name="Plants (Basel)">
        <title>Bridging the Gap: Combining Genomics and Transcriptomics Approaches to Understand Stylosanthes scabra, an Orphan Legume from the Brazilian Caatinga.</title>
        <authorList>
            <person name="Ferreira-Neto J.R.C."/>
            <person name="da Silva M.D."/>
            <person name="Binneck E."/>
            <person name="de Melo N.F."/>
            <person name="da Silva R.H."/>
            <person name="de Melo A.L.T.M."/>
            <person name="Pandolfi V."/>
            <person name="Bustamante F.O."/>
            <person name="Brasileiro-Vidal A.C."/>
            <person name="Benko-Iseppon A.M."/>
        </authorList>
    </citation>
    <scope>NUCLEOTIDE SEQUENCE [LARGE SCALE GENOMIC DNA]</scope>
    <source>
        <tissue evidence="1">Leaves</tissue>
    </source>
</reference>
<comment type="caution">
    <text evidence="1">The sequence shown here is derived from an EMBL/GenBank/DDBJ whole genome shotgun (WGS) entry which is preliminary data.</text>
</comment>
<organism evidence="1 2">
    <name type="scientific">Stylosanthes scabra</name>
    <dbReference type="NCBI Taxonomy" id="79078"/>
    <lineage>
        <taxon>Eukaryota</taxon>
        <taxon>Viridiplantae</taxon>
        <taxon>Streptophyta</taxon>
        <taxon>Embryophyta</taxon>
        <taxon>Tracheophyta</taxon>
        <taxon>Spermatophyta</taxon>
        <taxon>Magnoliopsida</taxon>
        <taxon>eudicotyledons</taxon>
        <taxon>Gunneridae</taxon>
        <taxon>Pentapetalae</taxon>
        <taxon>rosids</taxon>
        <taxon>fabids</taxon>
        <taxon>Fabales</taxon>
        <taxon>Fabaceae</taxon>
        <taxon>Papilionoideae</taxon>
        <taxon>50 kb inversion clade</taxon>
        <taxon>dalbergioids sensu lato</taxon>
        <taxon>Dalbergieae</taxon>
        <taxon>Pterocarpus clade</taxon>
        <taxon>Stylosanthes</taxon>
    </lineage>
</organism>
<evidence type="ECO:0000313" key="2">
    <source>
        <dbReference type="Proteomes" id="UP001341840"/>
    </source>
</evidence>
<keyword evidence="2" id="KW-1185">Reference proteome</keyword>